<keyword evidence="3 4" id="KW-0520">NAD</keyword>
<organism evidence="7 8">
    <name type="scientific">Rivihabitans pingtungensis</name>
    <dbReference type="NCBI Taxonomy" id="1054498"/>
    <lineage>
        <taxon>Bacteria</taxon>
        <taxon>Pseudomonadati</taxon>
        <taxon>Pseudomonadota</taxon>
        <taxon>Betaproteobacteria</taxon>
        <taxon>Neisseriales</taxon>
        <taxon>Aquaspirillaceae</taxon>
        <taxon>Rivihabitans</taxon>
    </lineage>
</organism>
<evidence type="ECO:0000313" key="8">
    <source>
        <dbReference type="Proteomes" id="UP000247555"/>
    </source>
</evidence>
<feature type="binding site" evidence="4">
    <location>
        <position position="199"/>
    </location>
    <ligand>
        <name>NAD(+)</name>
        <dbReference type="ChEBI" id="CHEBI:57540"/>
    </ligand>
</feature>
<feature type="binding site" evidence="4">
    <location>
        <position position="132"/>
    </location>
    <ligand>
        <name>NAD(+)</name>
        <dbReference type="ChEBI" id="CHEBI:57540"/>
    </ligand>
</feature>
<dbReference type="PANTHER" id="PTHR11085">
    <property type="entry name" value="NAD-DEPENDENT PROTEIN DEACYLASE SIRTUIN-5, MITOCHONDRIAL-RELATED"/>
    <property type="match status" value="1"/>
</dbReference>
<dbReference type="SUPFAM" id="SSF52467">
    <property type="entry name" value="DHS-like NAD/FAD-binding domain"/>
    <property type="match status" value="1"/>
</dbReference>
<feature type="domain" description="Deacetylase sirtuin-type" evidence="6">
    <location>
        <begin position="8"/>
        <end position="256"/>
    </location>
</feature>
<evidence type="ECO:0000256" key="1">
    <source>
        <dbReference type="ARBA" id="ARBA00022490"/>
    </source>
</evidence>
<comment type="caution">
    <text evidence="4">Lacks conserved residue(s) required for the propagation of feature annotation.</text>
</comment>
<feature type="binding site" evidence="4">
    <location>
        <position position="114"/>
    </location>
    <ligand>
        <name>NAD(+)</name>
        <dbReference type="ChEBI" id="CHEBI:57540"/>
    </ligand>
</feature>
<feature type="binding site" evidence="4">
    <location>
        <position position="38"/>
    </location>
    <ligand>
        <name>NAD(+)</name>
        <dbReference type="ChEBI" id="CHEBI:57540"/>
    </ligand>
</feature>
<evidence type="ECO:0000313" key="7">
    <source>
        <dbReference type="EMBL" id="PXX79220.1"/>
    </source>
</evidence>
<dbReference type="Gene3D" id="3.30.1600.10">
    <property type="entry name" value="SIR2/SIRT2 'Small Domain"/>
    <property type="match status" value="1"/>
</dbReference>
<dbReference type="GO" id="GO:0005737">
    <property type="term" value="C:cytoplasm"/>
    <property type="evidence" value="ECO:0007669"/>
    <property type="project" value="UniProtKB-SubCell"/>
</dbReference>
<evidence type="ECO:0000256" key="2">
    <source>
        <dbReference type="ARBA" id="ARBA00022679"/>
    </source>
</evidence>
<feature type="binding site" evidence="4 5">
    <location>
        <position position="160"/>
    </location>
    <ligand>
        <name>Zn(2+)</name>
        <dbReference type="ChEBI" id="CHEBI:29105"/>
    </ligand>
</feature>
<feature type="binding site" evidence="4">
    <location>
        <position position="200"/>
    </location>
    <ligand>
        <name>NAD(+)</name>
        <dbReference type="ChEBI" id="CHEBI:57540"/>
    </ligand>
</feature>
<reference evidence="7 8" key="1">
    <citation type="submission" date="2018-05" db="EMBL/GenBank/DDBJ databases">
        <title>Genomic Encyclopedia of Type Strains, Phase IV (KMG-IV): sequencing the most valuable type-strain genomes for metagenomic binning, comparative biology and taxonomic classification.</title>
        <authorList>
            <person name="Goeker M."/>
        </authorList>
    </citation>
    <scope>NUCLEOTIDE SEQUENCE [LARGE SCALE GENOMIC DNA]</scope>
    <source>
        <strain evidence="7 8">DSM 29661</strain>
    </source>
</reference>
<comment type="cofactor">
    <cofactor evidence="4">
        <name>Zn(2+)</name>
        <dbReference type="ChEBI" id="CHEBI:29105"/>
    </cofactor>
    <text evidence="4">Binds 1 zinc ion per subunit.</text>
</comment>
<proteinExistence type="inferred from homology"/>
<dbReference type="HAMAP" id="MF_01968">
    <property type="entry name" value="Sirtuin_ClassU"/>
    <property type="match status" value="1"/>
</dbReference>
<feature type="binding site" evidence="4 5">
    <location>
        <position position="143"/>
    </location>
    <ligand>
        <name>Zn(2+)</name>
        <dbReference type="ChEBI" id="CHEBI:29105"/>
    </ligand>
</feature>
<dbReference type="OrthoDB" id="9800582at2"/>
<dbReference type="RefSeq" id="WP_110390668.1">
    <property type="nucleotide sequence ID" value="NZ_QJKI01000008.1"/>
</dbReference>
<dbReference type="EMBL" id="QJKI01000008">
    <property type="protein sequence ID" value="PXX79220.1"/>
    <property type="molecule type" value="Genomic_DNA"/>
</dbReference>
<dbReference type="NCBIfam" id="NF001754">
    <property type="entry name" value="PRK00481.1-4"/>
    <property type="match status" value="1"/>
</dbReference>
<dbReference type="InterPro" id="IPR026591">
    <property type="entry name" value="Sirtuin_cat_small_dom_sf"/>
</dbReference>
<dbReference type="InterPro" id="IPR028628">
    <property type="entry name" value="Sirtuin_class_U"/>
</dbReference>
<dbReference type="PROSITE" id="PS50305">
    <property type="entry name" value="SIRTUIN"/>
    <property type="match status" value="1"/>
</dbReference>
<keyword evidence="1 4" id="KW-0963">Cytoplasm</keyword>
<dbReference type="EC" id="2.3.1.286" evidence="4"/>
<evidence type="ECO:0000256" key="5">
    <source>
        <dbReference type="PROSITE-ProRule" id="PRU00236"/>
    </source>
</evidence>
<feature type="binding site" evidence="4">
    <location>
        <position position="117"/>
    </location>
    <ligand>
        <name>NAD(+)</name>
        <dbReference type="ChEBI" id="CHEBI:57540"/>
    </ligand>
</feature>
<feature type="binding site" evidence="4">
    <location>
        <position position="34"/>
    </location>
    <ligand>
        <name>NAD(+)</name>
        <dbReference type="ChEBI" id="CHEBI:57540"/>
    </ligand>
</feature>
<sequence>MIARPHAPTDASAALDTLAGWLASARHVAVLTGAGMSTESGIPDFRSYQGRYTQNASLADVLSIDYFLHNPAAFWEAFKEIFELKLTGDKQPNAGHRFLAWLAAQGKTVSVLTQNIDGLHQRAGSEQVVEVHGTLQQALCPACGRMHDLAHVLAEPLPRCLSCHTALKPDVVLYGEAVHRFDEALTHTLAADVLLVLGSSLEVGPINLLPLEAQRHGIRCALINLDATRMDRCFDLILRAPIGQTAQALQARLEGSR</sequence>
<gene>
    <name evidence="4" type="primary">cobB</name>
    <name evidence="7" type="ORF">DFR34_108113</name>
</gene>
<feature type="binding site" evidence="4">
    <location>
        <position position="45"/>
    </location>
    <ligand>
        <name>nicotinamide</name>
        <dbReference type="ChEBI" id="CHEBI:17154"/>
    </ligand>
</feature>
<name>A0A318KNL5_9NEIS</name>
<comment type="similarity">
    <text evidence="4">Belongs to the sirtuin family. Class U subfamily.</text>
</comment>
<evidence type="ECO:0000256" key="3">
    <source>
        <dbReference type="ARBA" id="ARBA00023027"/>
    </source>
</evidence>
<comment type="subcellular location">
    <subcellularLocation>
        <location evidence="4">Cytoplasm</location>
    </subcellularLocation>
</comment>
<dbReference type="Pfam" id="PF02146">
    <property type="entry name" value="SIR2"/>
    <property type="match status" value="1"/>
</dbReference>
<feature type="binding site" evidence="4 5">
    <location>
        <position position="163"/>
    </location>
    <ligand>
        <name>Zn(2+)</name>
        <dbReference type="ChEBI" id="CHEBI:29105"/>
    </ligand>
</feature>
<evidence type="ECO:0000259" key="6">
    <source>
        <dbReference type="PROSITE" id="PS50305"/>
    </source>
</evidence>
<feature type="binding site" evidence="4">
    <location>
        <position position="116"/>
    </location>
    <ligand>
        <name>NAD(+)</name>
        <dbReference type="ChEBI" id="CHEBI:57540"/>
    </ligand>
</feature>
<dbReference type="InterPro" id="IPR029035">
    <property type="entry name" value="DHS-like_NAD/FAD-binding_dom"/>
</dbReference>
<dbReference type="AlphaFoldDB" id="A0A318KNL5"/>
<feature type="binding site" evidence="4">
    <location>
        <position position="224"/>
    </location>
    <ligand>
        <name>NAD(+)</name>
        <dbReference type="ChEBI" id="CHEBI:57540"/>
    </ligand>
</feature>
<accession>A0A318KNL5</accession>
<keyword evidence="2 4" id="KW-0808">Transferase</keyword>
<dbReference type="InterPro" id="IPR026590">
    <property type="entry name" value="Ssirtuin_cat_dom"/>
</dbReference>
<dbReference type="GO" id="GO:0008270">
    <property type="term" value="F:zinc ion binding"/>
    <property type="evidence" value="ECO:0007669"/>
    <property type="project" value="UniProtKB-UniRule"/>
</dbReference>
<feature type="binding site" evidence="4">
    <location>
        <position position="225"/>
    </location>
    <ligand>
        <name>NAD(+)</name>
        <dbReference type="ChEBI" id="CHEBI:57540"/>
    </ligand>
</feature>
<protein>
    <recommendedName>
        <fullName evidence="4">NAD-dependent protein deacetylase</fullName>
        <ecNumber evidence="4">2.3.1.286</ecNumber>
    </recommendedName>
    <alternativeName>
        <fullName evidence="4">Regulatory protein SIR2 homolog</fullName>
    </alternativeName>
</protein>
<comment type="caution">
    <text evidence="7">The sequence shown here is derived from an EMBL/GenBank/DDBJ whole genome shotgun (WGS) entry which is preliminary data.</text>
</comment>
<evidence type="ECO:0000256" key="4">
    <source>
        <dbReference type="HAMAP-Rule" id="MF_01968"/>
    </source>
</evidence>
<feature type="binding site" evidence="4">
    <location>
        <position position="242"/>
    </location>
    <ligand>
        <name>NAD(+)</name>
        <dbReference type="ChEBI" id="CHEBI:57540"/>
    </ligand>
</feature>
<comment type="function">
    <text evidence="4">NAD-dependent protein deacetylase which modulates the activities of several enzymes which are inactive in their acetylated form.</text>
</comment>
<keyword evidence="4 5" id="KW-0479">Metal-binding</keyword>
<feature type="binding site" evidence="4">
    <location>
        <position position="46"/>
    </location>
    <ligand>
        <name>NAD(+)</name>
        <dbReference type="ChEBI" id="CHEBI:57540"/>
    </ligand>
</feature>
<comment type="catalytic activity">
    <reaction evidence="4">
        <text>N(6)-acetyl-L-lysyl-[protein] + NAD(+) + H2O = 2''-O-acetyl-ADP-D-ribose + nicotinamide + L-lysyl-[protein]</text>
        <dbReference type="Rhea" id="RHEA:43636"/>
        <dbReference type="Rhea" id="RHEA-COMP:9752"/>
        <dbReference type="Rhea" id="RHEA-COMP:10731"/>
        <dbReference type="ChEBI" id="CHEBI:15377"/>
        <dbReference type="ChEBI" id="CHEBI:17154"/>
        <dbReference type="ChEBI" id="CHEBI:29969"/>
        <dbReference type="ChEBI" id="CHEBI:57540"/>
        <dbReference type="ChEBI" id="CHEBI:61930"/>
        <dbReference type="ChEBI" id="CHEBI:83767"/>
        <dbReference type="EC" id="2.3.1.286"/>
    </reaction>
</comment>
<keyword evidence="8" id="KW-1185">Reference proteome</keyword>
<dbReference type="PANTHER" id="PTHR11085:SF4">
    <property type="entry name" value="NAD-DEPENDENT PROTEIN DEACYLASE"/>
    <property type="match status" value="1"/>
</dbReference>
<feature type="binding site" evidence="4 5">
    <location>
        <position position="140"/>
    </location>
    <ligand>
        <name>Zn(2+)</name>
        <dbReference type="ChEBI" id="CHEBI:29105"/>
    </ligand>
</feature>
<dbReference type="Gene3D" id="3.40.50.1220">
    <property type="entry name" value="TPP-binding domain"/>
    <property type="match status" value="1"/>
</dbReference>
<dbReference type="Proteomes" id="UP000247555">
    <property type="component" value="Unassembled WGS sequence"/>
</dbReference>
<feature type="binding site" evidence="4">
    <location>
        <position position="116"/>
    </location>
    <ligand>
        <name>nicotinamide</name>
        <dbReference type="ChEBI" id="CHEBI:17154"/>
    </ligand>
</feature>
<feature type="binding site" evidence="4">
    <location>
        <position position="117"/>
    </location>
    <ligand>
        <name>nicotinamide</name>
        <dbReference type="ChEBI" id="CHEBI:17154"/>
    </ligand>
</feature>
<feature type="active site" description="Proton acceptor" evidence="4 5">
    <location>
        <position position="132"/>
    </location>
</feature>
<dbReference type="InterPro" id="IPR050134">
    <property type="entry name" value="NAD-dep_sirtuin_deacylases"/>
</dbReference>
<feature type="binding site" evidence="4">
    <location>
        <position position="45"/>
    </location>
    <ligand>
        <name>NAD(+)</name>
        <dbReference type="ChEBI" id="CHEBI:57540"/>
    </ligand>
</feature>
<keyword evidence="4 5" id="KW-0862">Zinc</keyword>
<dbReference type="GO" id="GO:0070403">
    <property type="term" value="F:NAD+ binding"/>
    <property type="evidence" value="ECO:0007669"/>
    <property type="project" value="UniProtKB-UniRule"/>
</dbReference>
<dbReference type="GO" id="GO:0017136">
    <property type="term" value="F:histone deacetylase activity, NAD-dependent"/>
    <property type="evidence" value="ECO:0007669"/>
    <property type="project" value="TreeGrafter"/>
</dbReference>
<dbReference type="InterPro" id="IPR003000">
    <property type="entry name" value="Sirtuin"/>
</dbReference>